<organism evidence="1 2">
    <name type="scientific">Stieleria magnilauensis</name>
    <dbReference type="NCBI Taxonomy" id="2527963"/>
    <lineage>
        <taxon>Bacteria</taxon>
        <taxon>Pseudomonadati</taxon>
        <taxon>Planctomycetota</taxon>
        <taxon>Planctomycetia</taxon>
        <taxon>Pirellulales</taxon>
        <taxon>Pirellulaceae</taxon>
        <taxon>Stieleria</taxon>
    </lineage>
</organism>
<evidence type="ECO:0008006" key="3">
    <source>
        <dbReference type="Google" id="ProtNLM"/>
    </source>
</evidence>
<proteinExistence type="predicted"/>
<evidence type="ECO:0000313" key="2">
    <source>
        <dbReference type="Proteomes" id="UP000318081"/>
    </source>
</evidence>
<protein>
    <recommendedName>
        <fullName evidence="3">GxxExxY protein</fullName>
    </recommendedName>
</protein>
<reference evidence="1 2" key="1">
    <citation type="submission" date="2019-02" db="EMBL/GenBank/DDBJ databases">
        <title>Deep-cultivation of Planctomycetes and their phenomic and genomic characterization uncovers novel biology.</title>
        <authorList>
            <person name="Wiegand S."/>
            <person name="Jogler M."/>
            <person name="Boedeker C."/>
            <person name="Pinto D."/>
            <person name="Vollmers J."/>
            <person name="Rivas-Marin E."/>
            <person name="Kohn T."/>
            <person name="Peeters S.H."/>
            <person name="Heuer A."/>
            <person name="Rast P."/>
            <person name="Oberbeckmann S."/>
            <person name="Bunk B."/>
            <person name="Jeske O."/>
            <person name="Meyerdierks A."/>
            <person name="Storesund J.E."/>
            <person name="Kallscheuer N."/>
            <person name="Luecker S."/>
            <person name="Lage O.M."/>
            <person name="Pohl T."/>
            <person name="Merkel B.J."/>
            <person name="Hornburger P."/>
            <person name="Mueller R.-W."/>
            <person name="Bruemmer F."/>
            <person name="Labrenz M."/>
            <person name="Spormann A.M."/>
            <person name="Op den Camp H."/>
            <person name="Overmann J."/>
            <person name="Amann R."/>
            <person name="Jetten M.S.M."/>
            <person name="Mascher T."/>
            <person name="Medema M.H."/>
            <person name="Devos D.P."/>
            <person name="Kaster A.-K."/>
            <person name="Ovreas L."/>
            <person name="Rohde M."/>
            <person name="Galperin M.Y."/>
            <person name="Jogler C."/>
        </authorList>
    </citation>
    <scope>NUCLEOTIDE SEQUENCE [LARGE SCALE GENOMIC DNA]</scope>
    <source>
        <strain evidence="1 2">TBK1r</strain>
    </source>
</reference>
<dbReference type="InterPro" id="IPR026350">
    <property type="entry name" value="GxxExxY"/>
</dbReference>
<dbReference type="Pfam" id="PF13366">
    <property type="entry name" value="PDDEXK_3"/>
    <property type="match status" value="1"/>
</dbReference>
<sequence>MDENQIAKVIVDVAYHMHVKLGPGLLESVYQEIMVYELRKRGLSVQPKHPVPIAWDDLEFDKGFEADLIVNGMVVVELKSVETIHPVHKKQVLTYVRLSDRRLGLLINFGEKFIKDGISRVVNGLLD</sequence>
<dbReference type="EMBL" id="CP036432">
    <property type="protein sequence ID" value="QDV84877.1"/>
    <property type="molecule type" value="Genomic_DNA"/>
</dbReference>
<dbReference type="Proteomes" id="UP000318081">
    <property type="component" value="Chromosome"/>
</dbReference>
<keyword evidence="2" id="KW-1185">Reference proteome</keyword>
<dbReference type="RefSeq" id="WP_145213744.1">
    <property type="nucleotide sequence ID" value="NZ_CP036432.1"/>
</dbReference>
<name>A0ABX5XSB1_9BACT</name>
<gene>
    <name evidence="1" type="ORF">TBK1r_38290</name>
</gene>
<dbReference type="NCBIfam" id="TIGR04256">
    <property type="entry name" value="GxxExxY"/>
    <property type="match status" value="1"/>
</dbReference>
<evidence type="ECO:0000313" key="1">
    <source>
        <dbReference type="EMBL" id="QDV84877.1"/>
    </source>
</evidence>
<accession>A0ABX5XSB1</accession>